<protein>
    <recommendedName>
        <fullName evidence="3">Lipid/polyisoprenoid-binding YceI-like domain-containing protein</fullName>
    </recommendedName>
</protein>
<evidence type="ECO:0008006" key="3">
    <source>
        <dbReference type="Google" id="ProtNLM"/>
    </source>
</evidence>
<organism evidence="2">
    <name type="scientific">Caulobacter sp. (strain K31)</name>
    <dbReference type="NCBI Taxonomy" id="366602"/>
    <lineage>
        <taxon>Bacteria</taxon>
        <taxon>Pseudomonadati</taxon>
        <taxon>Pseudomonadota</taxon>
        <taxon>Alphaproteobacteria</taxon>
        <taxon>Caulobacterales</taxon>
        <taxon>Caulobacteraceae</taxon>
        <taxon>Caulobacter</taxon>
    </lineage>
</organism>
<dbReference type="KEGG" id="cak:Caul_2513"/>
<proteinExistence type="predicted"/>
<feature type="chain" id="PRO_5002755613" description="Lipid/polyisoprenoid-binding YceI-like domain-containing protein" evidence="1">
    <location>
        <begin position="42"/>
        <end position="239"/>
    </location>
</feature>
<sequence precursor="true">MSYKFRGQALWPRKGLCYPANMGLRTLASLTMAAAMTSAIATPAAAGDVVRKPDLAVWGADGHFQGYSAALPLDLSTDAEKAMFTAKVAGAIDDPTYNFELNLSQKPDDNAQANRTVGLGASWNAHEAAIRSSLARSFGFGLLPKTNYVRLSMDMNATQPVYLRGRTPVTRANVRSELTLDGRPVASIALGGGAKGDEGFDVSLTRPFDIPAEFTVSLRAADERVQDGRLMVKLVRATW</sequence>
<reference evidence="2" key="1">
    <citation type="submission" date="2008-01" db="EMBL/GenBank/DDBJ databases">
        <title>Complete sequence of chromosome of Caulobacter sp. K31.</title>
        <authorList>
            <consortium name="US DOE Joint Genome Institute"/>
            <person name="Copeland A."/>
            <person name="Lucas S."/>
            <person name="Lapidus A."/>
            <person name="Barry K."/>
            <person name="Glavina del Rio T."/>
            <person name="Dalin E."/>
            <person name="Tice H."/>
            <person name="Pitluck S."/>
            <person name="Bruce D."/>
            <person name="Goodwin L."/>
            <person name="Thompson L.S."/>
            <person name="Brettin T."/>
            <person name="Detter J.C."/>
            <person name="Han C."/>
            <person name="Schmutz J."/>
            <person name="Larimer F."/>
            <person name="Land M."/>
            <person name="Hauser L."/>
            <person name="Kyrpides N."/>
            <person name="Kim E."/>
            <person name="Stephens C."/>
            <person name="Richardson P."/>
        </authorList>
    </citation>
    <scope>NUCLEOTIDE SEQUENCE [LARGE SCALE GENOMIC DNA]</scope>
    <source>
        <strain evidence="2">K31</strain>
    </source>
</reference>
<dbReference type="AlphaFoldDB" id="B0SWL2"/>
<keyword evidence="1" id="KW-0732">Signal</keyword>
<accession>B0SWL2</accession>
<feature type="signal peptide" evidence="1">
    <location>
        <begin position="1"/>
        <end position="41"/>
    </location>
</feature>
<evidence type="ECO:0000313" key="2">
    <source>
        <dbReference type="EMBL" id="ABZ71640.1"/>
    </source>
</evidence>
<dbReference type="STRING" id="366602.Caul_2513"/>
<evidence type="ECO:0000256" key="1">
    <source>
        <dbReference type="SAM" id="SignalP"/>
    </source>
</evidence>
<dbReference type="EMBL" id="CP000927">
    <property type="protein sequence ID" value="ABZ71640.1"/>
    <property type="molecule type" value="Genomic_DNA"/>
</dbReference>
<name>B0SWL2_CAUSK</name>
<gene>
    <name evidence="2" type="ordered locus">Caul_2513</name>
</gene>
<dbReference type="HOGENOM" id="CLU_1259555_0_0_5"/>